<dbReference type="AlphaFoldDB" id="A0A1R2AWS5"/>
<proteinExistence type="inferred from homology"/>
<dbReference type="InterPro" id="IPR050205">
    <property type="entry name" value="CDPK_Ser/Thr_kinases"/>
</dbReference>
<evidence type="ECO:0000256" key="2">
    <source>
        <dbReference type="ARBA" id="ARBA00011245"/>
    </source>
</evidence>
<feature type="domain" description="EF-hand" evidence="18">
    <location>
        <begin position="401"/>
        <end position="436"/>
    </location>
</feature>
<dbReference type="SUPFAM" id="SSF56112">
    <property type="entry name" value="Protein kinase-like (PK-like)"/>
    <property type="match status" value="1"/>
</dbReference>
<evidence type="ECO:0000256" key="9">
    <source>
        <dbReference type="ARBA" id="ARBA00022777"/>
    </source>
</evidence>
<dbReference type="Proteomes" id="UP000187209">
    <property type="component" value="Unassembled WGS sequence"/>
</dbReference>
<sequence length="473" mass="54373">MGACFSNNEECDSFPKAIEHSNGLPIDQVYKLSKKIGGGSFGTVWLAHRKDNHKYKFAIKKINKKEVENTELDLLRREIDVLREVDHPNIIKFYDTYEDSNHIFIVMEYCSGGELFTKITSQGYLHESEARVYMRKMLMAVSHLHSLKIVHRDLKTENFLFDSNCATKELKLVDFGLSNKFGKNFEQLHSQVGTIYYVAPEVLKGNYDCKCDMWSLGVLMYTMLSGDLPFFDNDLGVVYKKLNSGTYSFSKKVWESVSGTAKDLLSNLLVVDSEKRYSAMDALHHEWFVSLQKRESLMTASIYESFKNFRRNSIFQREALRLMVKHIPEERLERLKDLFFSLDTSGSGLVKVEDLINSLKELGSLSEREIIEVISSMDSNNTGMIYYSDFISGAIMAKKETMEEALWLTFKQLDVDNKGVLTEESLRRALEYIGRHVTDEQIQSIIETVNSSGGLITYEDFKEIIYGTFESRA</sequence>
<dbReference type="FunFam" id="3.30.200.20:FF:000315">
    <property type="entry name" value="Calcium-dependent protein kinase 3"/>
    <property type="match status" value="1"/>
</dbReference>
<dbReference type="InterPro" id="IPR017441">
    <property type="entry name" value="Protein_kinase_ATP_BS"/>
</dbReference>
<dbReference type="Gene3D" id="1.10.510.10">
    <property type="entry name" value="Transferase(Phosphotransferase) domain 1"/>
    <property type="match status" value="1"/>
</dbReference>
<accession>A0A1R2AWS5</accession>
<evidence type="ECO:0000256" key="6">
    <source>
        <dbReference type="ARBA" id="ARBA00022723"/>
    </source>
</evidence>
<evidence type="ECO:0000259" key="17">
    <source>
        <dbReference type="PROSITE" id="PS50011"/>
    </source>
</evidence>
<dbReference type="PROSITE" id="PS50011">
    <property type="entry name" value="PROTEIN_KINASE_DOM"/>
    <property type="match status" value="1"/>
</dbReference>
<comment type="catalytic activity">
    <reaction evidence="13">
        <text>L-threonyl-[protein] + ATP = O-phospho-L-threonyl-[protein] + ADP + H(+)</text>
        <dbReference type="Rhea" id="RHEA:46608"/>
        <dbReference type="Rhea" id="RHEA-COMP:11060"/>
        <dbReference type="Rhea" id="RHEA-COMP:11605"/>
        <dbReference type="ChEBI" id="CHEBI:15378"/>
        <dbReference type="ChEBI" id="CHEBI:30013"/>
        <dbReference type="ChEBI" id="CHEBI:30616"/>
        <dbReference type="ChEBI" id="CHEBI:61977"/>
        <dbReference type="ChEBI" id="CHEBI:456216"/>
        <dbReference type="EC" id="2.7.11.1"/>
    </reaction>
</comment>
<dbReference type="SMART" id="SM00220">
    <property type="entry name" value="S_TKc"/>
    <property type="match status" value="1"/>
</dbReference>
<dbReference type="FunFam" id="1.10.238.10:FF:000003">
    <property type="entry name" value="Calmodulin A"/>
    <property type="match status" value="1"/>
</dbReference>
<evidence type="ECO:0000256" key="10">
    <source>
        <dbReference type="ARBA" id="ARBA00022837"/>
    </source>
</evidence>
<evidence type="ECO:0000256" key="12">
    <source>
        <dbReference type="ARBA" id="ARBA00024334"/>
    </source>
</evidence>
<dbReference type="SUPFAM" id="SSF47473">
    <property type="entry name" value="EF-hand"/>
    <property type="match status" value="1"/>
</dbReference>
<dbReference type="InterPro" id="IPR011992">
    <property type="entry name" value="EF-hand-dom_pair"/>
</dbReference>
<keyword evidence="11 15" id="KW-0067">ATP-binding</keyword>
<protein>
    <recommendedName>
        <fullName evidence="3">non-specific serine/threonine protein kinase</fullName>
        <ecNumber evidence="3">2.7.11.1</ecNumber>
    </recommendedName>
</protein>
<dbReference type="EC" id="2.7.11.1" evidence="3"/>
<keyword evidence="7" id="KW-0677">Repeat</keyword>
<evidence type="ECO:0000256" key="15">
    <source>
        <dbReference type="PROSITE-ProRule" id="PRU10141"/>
    </source>
</evidence>
<evidence type="ECO:0000256" key="14">
    <source>
        <dbReference type="ARBA" id="ARBA00048679"/>
    </source>
</evidence>
<comment type="catalytic activity">
    <reaction evidence="14">
        <text>L-seryl-[protein] + ATP = O-phospho-L-seryl-[protein] + ADP + H(+)</text>
        <dbReference type="Rhea" id="RHEA:17989"/>
        <dbReference type="Rhea" id="RHEA-COMP:9863"/>
        <dbReference type="Rhea" id="RHEA-COMP:11604"/>
        <dbReference type="ChEBI" id="CHEBI:15378"/>
        <dbReference type="ChEBI" id="CHEBI:29999"/>
        <dbReference type="ChEBI" id="CHEBI:30616"/>
        <dbReference type="ChEBI" id="CHEBI:83421"/>
        <dbReference type="ChEBI" id="CHEBI:456216"/>
        <dbReference type="EC" id="2.7.11.1"/>
    </reaction>
</comment>
<dbReference type="Pfam" id="PF00069">
    <property type="entry name" value="Pkinase"/>
    <property type="match status" value="1"/>
</dbReference>
<dbReference type="Gene3D" id="1.10.238.10">
    <property type="entry name" value="EF-hand"/>
    <property type="match status" value="1"/>
</dbReference>
<dbReference type="PROSITE" id="PS00108">
    <property type="entry name" value="PROTEIN_KINASE_ST"/>
    <property type="match status" value="1"/>
</dbReference>
<dbReference type="EMBL" id="MPUH01001259">
    <property type="protein sequence ID" value="OMJ68957.1"/>
    <property type="molecule type" value="Genomic_DNA"/>
</dbReference>
<evidence type="ECO:0000256" key="13">
    <source>
        <dbReference type="ARBA" id="ARBA00047899"/>
    </source>
</evidence>
<comment type="subunit">
    <text evidence="2">Monomer.</text>
</comment>
<dbReference type="GO" id="GO:0005509">
    <property type="term" value="F:calcium ion binding"/>
    <property type="evidence" value="ECO:0007669"/>
    <property type="project" value="InterPro"/>
</dbReference>
<dbReference type="InterPro" id="IPR008271">
    <property type="entry name" value="Ser/Thr_kinase_AS"/>
</dbReference>
<evidence type="ECO:0000259" key="18">
    <source>
        <dbReference type="PROSITE" id="PS50222"/>
    </source>
</evidence>
<keyword evidence="10" id="KW-0106">Calcium</keyword>
<feature type="binding site" evidence="15">
    <location>
        <position position="61"/>
    </location>
    <ligand>
        <name>ATP</name>
        <dbReference type="ChEBI" id="CHEBI:30616"/>
    </ligand>
</feature>
<dbReference type="Pfam" id="PF13499">
    <property type="entry name" value="EF-hand_7"/>
    <property type="match status" value="2"/>
</dbReference>
<evidence type="ECO:0000256" key="8">
    <source>
        <dbReference type="ARBA" id="ARBA00022741"/>
    </source>
</evidence>
<name>A0A1R2AWS5_9CILI</name>
<keyword evidence="9" id="KW-0418">Kinase</keyword>
<evidence type="ECO:0000313" key="20">
    <source>
        <dbReference type="Proteomes" id="UP000187209"/>
    </source>
</evidence>
<keyword evidence="6" id="KW-0479">Metal-binding</keyword>
<evidence type="ECO:0000256" key="7">
    <source>
        <dbReference type="ARBA" id="ARBA00022737"/>
    </source>
</evidence>
<feature type="domain" description="Protein kinase" evidence="17">
    <location>
        <begin position="30"/>
        <end position="288"/>
    </location>
</feature>
<keyword evidence="20" id="KW-1185">Reference proteome</keyword>
<evidence type="ECO:0000256" key="11">
    <source>
        <dbReference type="ARBA" id="ARBA00022840"/>
    </source>
</evidence>
<comment type="similarity">
    <text evidence="12">Belongs to the protein kinase superfamily. Ser/Thr protein kinase family. CDPK subfamily.</text>
</comment>
<evidence type="ECO:0000256" key="3">
    <source>
        <dbReference type="ARBA" id="ARBA00012513"/>
    </source>
</evidence>
<evidence type="ECO:0000256" key="16">
    <source>
        <dbReference type="RuleBase" id="RU000304"/>
    </source>
</evidence>
<dbReference type="OrthoDB" id="289693at2759"/>
<dbReference type="InterPro" id="IPR002048">
    <property type="entry name" value="EF_hand_dom"/>
</dbReference>
<dbReference type="PANTHER" id="PTHR24349">
    <property type="entry name" value="SERINE/THREONINE-PROTEIN KINASE"/>
    <property type="match status" value="1"/>
</dbReference>
<comment type="cofactor">
    <cofactor evidence="1">
        <name>Mg(2+)</name>
        <dbReference type="ChEBI" id="CHEBI:18420"/>
    </cofactor>
</comment>
<evidence type="ECO:0000256" key="5">
    <source>
        <dbReference type="ARBA" id="ARBA00022679"/>
    </source>
</evidence>
<dbReference type="InterPro" id="IPR011009">
    <property type="entry name" value="Kinase-like_dom_sf"/>
</dbReference>
<dbReference type="FunFam" id="1.10.510.10:FF:000571">
    <property type="entry name" value="Maternal embryonic leucine zipper kinase"/>
    <property type="match status" value="1"/>
</dbReference>
<dbReference type="GO" id="GO:0004674">
    <property type="term" value="F:protein serine/threonine kinase activity"/>
    <property type="evidence" value="ECO:0007669"/>
    <property type="project" value="UniProtKB-KW"/>
</dbReference>
<comment type="caution">
    <text evidence="19">The sequence shown here is derived from an EMBL/GenBank/DDBJ whole genome shotgun (WGS) entry which is preliminary data.</text>
</comment>
<keyword evidence="8 15" id="KW-0547">Nucleotide-binding</keyword>
<keyword evidence="4 16" id="KW-0723">Serine/threonine-protein kinase</keyword>
<dbReference type="PROSITE" id="PS00107">
    <property type="entry name" value="PROTEIN_KINASE_ATP"/>
    <property type="match status" value="1"/>
</dbReference>
<evidence type="ECO:0000256" key="1">
    <source>
        <dbReference type="ARBA" id="ARBA00001946"/>
    </source>
</evidence>
<evidence type="ECO:0000256" key="4">
    <source>
        <dbReference type="ARBA" id="ARBA00022527"/>
    </source>
</evidence>
<evidence type="ECO:0000313" key="19">
    <source>
        <dbReference type="EMBL" id="OMJ68957.1"/>
    </source>
</evidence>
<keyword evidence="5" id="KW-0808">Transferase</keyword>
<gene>
    <name evidence="19" type="ORF">SteCoe_33457</name>
</gene>
<reference evidence="19 20" key="1">
    <citation type="submission" date="2016-11" db="EMBL/GenBank/DDBJ databases">
        <title>The macronuclear genome of Stentor coeruleus: a giant cell with tiny introns.</title>
        <authorList>
            <person name="Slabodnick M."/>
            <person name="Ruby J.G."/>
            <person name="Reiff S.B."/>
            <person name="Swart E.C."/>
            <person name="Gosai S."/>
            <person name="Prabakaran S."/>
            <person name="Witkowska E."/>
            <person name="Larue G.E."/>
            <person name="Fisher S."/>
            <person name="Freeman R.M."/>
            <person name="Gunawardena J."/>
            <person name="Chu W."/>
            <person name="Stover N.A."/>
            <person name="Gregory B.D."/>
            <person name="Nowacki M."/>
            <person name="Derisi J."/>
            <person name="Roy S.W."/>
            <person name="Marshall W.F."/>
            <person name="Sood P."/>
        </authorList>
    </citation>
    <scope>NUCLEOTIDE SEQUENCE [LARGE SCALE GENOMIC DNA]</scope>
    <source>
        <strain evidence="19">WM001</strain>
    </source>
</reference>
<feature type="domain" description="EF-hand" evidence="18">
    <location>
        <begin position="330"/>
        <end position="365"/>
    </location>
</feature>
<dbReference type="PROSITE" id="PS50222">
    <property type="entry name" value="EF_HAND_2"/>
    <property type="match status" value="2"/>
</dbReference>
<dbReference type="Gene3D" id="3.30.200.20">
    <property type="entry name" value="Phosphorylase Kinase, domain 1"/>
    <property type="match status" value="1"/>
</dbReference>
<dbReference type="GO" id="GO:0005524">
    <property type="term" value="F:ATP binding"/>
    <property type="evidence" value="ECO:0007669"/>
    <property type="project" value="UniProtKB-UniRule"/>
</dbReference>
<organism evidence="19 20">
    <name type="scientific">Stentor coeruleus</name>
    <dbReference type="NCBI Taxonomy" id="5963"/>
    <lineage>
        <taxon>Eukaryota</taxon>
        <taxon>Sar</taxon>
        <taxon>Alveolata</taxon>
        <taxon>Ciliophora</taxon>
        <taxon>Postciliodesmatophora</taxon>
        <taxon>Heterotrichea</taxon>
        <taxon>Heterotrichida</taxon>
        <taxon>Stentoridae</taxon>
        <taxon>Stentor</taxon>
    </lineage>
</organism>
<dbReference type="InterPro" id="IPR000719">
    <property type="entry name" value="Prot_kinase_dom"/>
</dbReference>
<dbReference type="CDD" id="cd05117">
    <property type="entry name" value="STKc_CAMK"/>
    <property type="match status" value="1"/>
</dbReference>